<reference evidence="2 3" key="1">
    <citation type="submission" date="2019-02" db="EMBL/GenBank/DDBJ databases">
        <title>Deep-cultivation of Planctomycetes and their phenomic and genomic characterization uncovers novel biology.</title>
        <authorList>
            <person name="Wiegand S."/>
            <person name="Jogler M."/>
            <person name="Boedeker C."/>
            <person name="Pinto D."/>
            <person name="Vollmers J."/>
            <person name="Rivas-Marin E."/>
            <person name="Kohn T."/>
            <person name="Peeters S.H."/>
            <person name="Heuer A."/>
            <person name="Rast P."/>
            <person name="Oberbeckmann S."/>
            <person name="Bunk B."/>
            <person name="Jeske O."/>
            <person name="Meyerdierks A."/>
            <person name="Storesund J.E."/>
            <person name="Kallscheuer N."/>
            <person name="Luecker S."/>
            <person name="Lage O.M."/>
            <person name="Pohl T."/>
            <person name="Merkel B.J."/>
            <person name="Hornburger P."/>
            <person name="Mueller R.-W."/>
            <person name="Bruemmer F."/>
            <person name="Labrenz M."/>
            <person name="Spormann A.M."/>
            <person name="Op den Camp H."/>
            <person name="Overmann J."/>
            <person name="Amann R."/>
            <person name="Jetten M.S.M."/>
            <person name="Mascher T."/>
            <person name="Medema M.H."/>
            <person name="Devos D.P."/>
            <person name="Kaster A.-K."/>
            <person name="Ovreas L."/>
            <person name="Rohde M."/>
            <person name="Galperin M.Y."/>
            <person name="Jogler C."/>
        </authorList>
    </citation>
    <scope>NUCLEOTIDE SEQUENCE [LARGE SCALE GENOMIC DNA]</scope>
    <source>
        <strain evidence="2 3">Spa11</strain>
    </source>
</reference>
<dbReference type="AlphaFoldDB" id="A0A518K2C9"/>
<accession>A0A518K2C9</accession>
<evidence type="ECO:0008006" key="4">
    <source>
        <dbReference type="Google" id="ProtNLM"/>
    </source>
</evidence>
<dbReference type="KEGG" id="bmei:Spa11_01060"/>
<gene>
    <name evidence="2" type="ORF">Spa11_01060</name>
</gene>
<dbReference type="Proteomes" id="UP000316426">
    <property type="component" value="Chromosome"/>
</dbReference>
<dbReference type="RefSeq" id="WP_145105328.1">
    <property type="nucleotide sequence ID" value="NZ_CP036349.1"/>
</dbReference>
<organism evidence="2 3">
    <name type="scientific">Botrimarina mediterranea</name>
    <dbReference type="NCBI Taxonomy" id="2528022"/>
    <lineage>
        <taxon>Bacteria</taxon>
        <taxon>Pseudomonadati</taxon>
        <taxon>Planctomycetota</taxon>
        <taxon>Planctomycetia</taxon>
        <taxon>Pirellulales</taxon>
        <taxon>Lacipirellulaceae</taxon>
        <taxon>Botrimarina</taxon>
    </lineage>
</organism>
<dbReference type="EMBL" id="CP036349">
    <property type="protein sequence ID" value="QDV71937.1"/>
    <property type="molecule type" value="Genomic_DNA"/>
</dbReference>
<evidence type="ECO:0000313" key="2">
    <source>
        <dbReference type="EMBL" id="QDV71937.1"/>
    </source>
</evidence>
<feature type="signal peptide" evidence="1">
    <location>
        <begin position="1"/>
        <end position="27"/>
    </location>
</feature>
<evidence type="ECO:0000256" key="1">
    <source>
        <dbReference type="SAM" id="SignalP"/>
    </source>
</evidence>
<proteinExistence type="predicted"/>
<protein>
    <recommendedName>
        <fullName evidence="4">PEP-CTERM protein-sorting domain-containing protein</fullName>
    </recommendedName>
</protein>
<evidence type="ECO:0000313" key="3">
    <source>
        <dbReference type="Proteomes" id="UP000316426"/>
    </source>
</evidence>
<keyword evidence="3" id="KW-1185">Reference proteome</keyword>
<feature type="chain" id="PRO_5021971235" description="PEP-CTERM protein-sorting domain-containing protein" evidence="1">
    <location>
        <begin position="28"/>
        <end position="268"/>
    </location>
</feature>
<name>A0A518K2C9_9BACT</name>
<keyword evidence="1" id="KW-0732">Signal</keyword>
<sequence length="268" mass="28017" precursor="true">MNLLPPQRSAAIVATLCLATLAQTASAEMLPNTFGNGGDVVLRRNNTVENDGFLRIKTQSGDIETHGNDRIGLLKFDLSGLSEPVTNAAVRLELPRGQSSGHSGNTYDAGDTLYLYGIPDAAADEDFDEATITFASSPYLTGSGSVTDPRPLTDTTPNGVNDDIAVLLDTYTFAATSDAGDLVDFQSSALTAFLQADTNNIATFILSVSQTDPFKTAVFVSDTGAEGTPLPPTLLTNANAPVPEPTAAVLFAMSLLGAQIVGGRQQRC</sequence>